<organism evidence="2 3">
    <name type="scientific">Flammeovirga pectinis</name>
    <dbReference type="NCBI Taxonomy" id="2494373"/>
    <lineage>
        <taxon>Bacteria</taxon>
        <taxon>Pseudomonadati</taxon>
        <taxon>Bacteroidota</taxon>
        <taxon>Cytophagia</taxon>
        <taxon>Cytophagales</taxon>
        <taxon>Flammeovirgaceae</taxon>
        <taxon>Flammeovirga</taxon>
    </lineage>
</organism>
<dbReference type="EMBL" id="CP034562">
    <property type="protein sequence ID" value="AZQ60925.1"/>
    <property type="molecule type" value="Genomic_DNA"/>
</dbReference>
<accession>A0A3S9NYI3</accession>
<dbReference type="SUPFAM" id="SSF49899">
    <property type="entry name" value="Concanavalin A-like lectins/glucanases"/>
    <property type="match status" value="1"/>
</dbReference>
<evidence type="ECO:0000259" key="1">
    <source>
        <dbReference type="Pfam" id="PF18962"/>
    </source>
</evidence>
<dbReference type="KEGG" id="fll:EI427_01455"/>
<reference evidence="2 3" key="1">
    <citation type="submission" date="2018-12" db="EMBL/GenBank/DDBJ databases">
        <title>Flammeovirga pectinis sp. nov., isolated from the gut of the Korean scallop, Patinopecten yessoensis.</title>
        <authorList>
            <person name="Bae J.-W."/>
            <person name="Jeong Y.-S."/>
            <person name="Kang W."/>
        </authorList>
    </citation>
    <scope>NUCLEOTIDE SEQUENCE [LARGE SCALE GENOMIC DNA]</scope>
    <source>
        <strain evidence="2 3">L12M1</strain>
    </source>
</reference>
<dbReference type="GO" id="GO:0004553">
    <property type="term" value="F:hydrolase activity, hydrolyzing O-glycosyl compounds"/>
    <property type="evidence" value="ECO:0007669"/>
    <property type="project" value="UniProtKB-ARBA"/>
</dbReference>
<dbReference type="InterPro" id="IPR013320">
    <property type="entry name" value="ConA-like_dom_sf"/>
</dbReference>
<keyword evidence="3" id="KW-1185">Reference proteome</keyword>
<protein>
    <submittedName>
        <fullName evidence="2">T9SS type A sorting domain-containing protein</fullName>
    </submittedName>
</protein>
<name>A0A3S9NYI3_9BACT</name>
<dbReference type="InterPro" id="IPR026444">
    <property type="entry name" value="Secre_tail"/>
</dbReference>
<dbReference type="Pfam" id="PF18962">
    <property type="entry name" value="Por_Secre_tail"/>
    <property type="match status" value="1"/>
</dbReference>
<dbReference type="OrthoDB" id="1109367at2"/>
<dbReference type="NCBIfam" id="TIGR04183">
    <property type="entry name" value="Por_Secre_tail"/>
    <property type="match status" value="1"/>
</dbReference>
<evidence type="ECO:0000313" key="2">
    <source>
        <dbReference type="EMBL" id="AZQ60925.1"/>
    </source>
</evidence>
<sequence>MIITSKQKFTQLLCLIISIVSITAYGQVLPTTNLKYHLKASSYDDVNNEWSDELDNTIKFVAEVGNEPSLINNGLKGNATVQFSGQDYLSFDQPMSDVKSVCIVFKNDGFSASASVYKNVNLIGGAQKQVIITGNYPNNSNTFRFGVTGDETCKFSLDLNEDLVSGDNDGNSLASQYTWTMGQWHILELEYTKDLVNDLALDGNGKIYIGALPFHGDIDKNTFQGEIAEILLYTDELTNDKRAEIKDYINTKYFTKKTWYTYNDGVANRDWSSPSAWTLDNTGNTFDNPDNEIPSIGDDVYIIANKRIRIDNSVANKKYGLLDISSGSELVLDSDVIGFNFNIIRGEGAINVENETSIPTGSYTNADRGFSNKGQGTLIINNSTDIVFSNDHILSSFIKRGVGELSIKDIEIYDDIIIEEGNVDVSLATTLKLYGNFKVEKKGKVLDKDSPKEIVLHGDLTNYGNIDLGKSYFSFEGENNQLIQVSVTENGIDNGTFEVDYLKLDKNLRQNEVTLRAASPSSFKMNYSGVDNNFISNLYKGTIVFDEEIHLDLNTKSNGNVVVSEDVVITLNSQSSIIYMEKGNALVLKGEIHVNSGNLIMTRGLSSLGSGPGYGITIYNQGKFYIRSGGVTELRQFRTSYAGENHQGSYEQTGGYFKVIGYPSDFQPFSLPYSTTSFTMTGGILEVDGSKSGSILSDRGILIGSGNGNYNVSDNGKLIINTLAGQEINIASTVPFPNVLINGEGAVALQPLTFETIASEPNIELEEPLKVLGSLEINTNFYTDKNDVEIGKDLKINKERVFVYSKKKNDDDGNDIRYRRNRNNIIFNGPNKSYINLNYALEEDDSGDELILNGLILDKDVVYDGTQTSVASLSIIAHSSHLKTTLNTDHLSFRKREQNASNILKIENNVKIINGLLDQGEYSIRTESEELYIGKTGQLGFYEHGVTPKNALIKLRPDDQVITIDEGGKLGNIKINAENKQLSIIGDSHFQRAYYKHGTVYIGKYLAKFDIIEYYLEEDSGFGSFIYKSNKYDDSDNITSTGEKEYNNFFLTDGNDSDKGLSLRIDENIWYDDTNGKVDFVFPMAYLDDVNKVYTPIRVEFESNAFPIAIDGGYINVRPVKSKLATADNSKGLLDFYWKINRDGFDDEGIVNYPKVKYFGYLPTSYDVTGLLPGKVLNGDDLTVSRLSPGKEISKYERFAFTEPLTLEHYDYSFSGNKDYPDDNHSPEYHLITFAEDWNSTDGSKSVNYLALETSYLTVGEKEAFIGAPKVLHWNPKTHFSGTFANWNESSNWATYDKEGNRTEDAGIPSENDVVIVDSPLYKDASSPYYITNAPKYIQIYNGVDALAAKVIFSEQNLTGVYIKESSSLTTSIMEGPTQLNVFYFPASDVDDDGNSKNGVIDGDIGAWGQHAKSEYLIQLEGETAGYNTYPDQNPDIDLTKPIIEINQLSNLINYPKTTIAGTRREVRAAYLNFEEFSTSDLTIRNGTFLVVGGSSLNNKITVDNLNIGLNNYGQTKSGLIFTNKENVAVEMSVGDLSFYNNSHDKSNPYIFSAVGKYMTILDDGTNNVNHKLYVSGNIKIDLDKTSNVGGQTPGVSNTYLDLSPENYTSVHTTFNGDNNSTITTTGLTPDEKAFTFGRVTFDKSDKAVKVEFETNTSFLAPLNNDVINEDKNFVINKGTVVLGHEDIDVDLNKSATPIIYDFIIPTDAVLRVENGATVRMTGEAAGLQLNGGLEILGGNAILNSGLSTDYNFIEYGNSGDAYILIENIYNNDGTLLHQANLDIGAQIRANKTTNVGIVNFTQNSGIVKIGGQSIHSDFKNKGVLNLTGSSQTYINLLFPYKTDENSFTLKGGGNLYTDAYFIGAEGFNESRFVYGENTKISIDTDESTLFKVFIPKLPSLEILDGAIEFVVDVNFYGDIEIKEDAKIDQGITSLTLIATDNITNNGTWESTAGSNFIVANADNTLVTYSGQKGSHVFNNLSINKGTLKFDGPFDNTDIDVLQSLTVEASSELELSGLNVHLKGANQTILGKVTSSSSNYIVFDSNDDVTQYLTTDLGEFDNIEINNKNGLYLNDLSNSTSFYALKINKDLLMTKGSFFIQEKTLLFGASAEISNGGEAFDEDKMIIPSGKRRDGGVIKEFIGKSIEKVELPLGTNINGDKKFSPVVIDLTNNKVADINSMYSIKILPLDYYYPSLVKSGIVNPDLLDYTWFLYSLDKNGNEVEVPEGFDAELVLSYSDTDILQDNTKEIDYSSVVFYEGSLTWQRNSGVVDVSNNTVTYSLSKALVLDVINNGSLTGIYTIGDPGSMSIGINKYISNTDADSWMEDGIWNIIPLEKDRDESITIDGTEIIFPIYGEGTPIYAGNGNYPEEGAIATIKTGHTVTLGNNLTLELSEVVIDGTLILSEKNGDNYSQGHFGEISGSGILHMKSTAKKPTGDWSAFFKVAGGEIIVELPNNDVNFTEGDGAGALLTSVLDGGNQLRKLTLLVDDKLNDGKTIDYLLNNKDFTVGDLQVGNFATFTMDNNNFMVNGEIGIDNAKLNLGENSFLTSHGLFKASNNSEIDFKGGLILYQDLSIEPNCKFISSNSSIVTFKGNTPIQHVKMSGNNISNIIVDKANVNDVVNFTDDIRLMNELKFIQGKVKSGGRSKKGAKMSGFLTIVSPEKIIDYSPEAYIFGRAHFVMDAGVSSDVIFPIGNEDHFYPIGVTTIALQHNVVWTADYIDHEDNTSPSDELPQDGSSNLIQDVDGKEIRAIQKSGRWIIEPLLEKDEEIDIFILQYISKAKKEYVDLSNNQNFRTAFQSSSISGDSQHQYELIGGQTIEREFRDKDDNVHFVMQQSSESITYRGVEDEFGNKRPAKVVKALSGLRTSARVAALESENDGFSWAYVDESSSPELELPIELIYFNVELTSLKSVNIEWATGSELNNEYFVIEKSRDLRTWVVVDEINGAGNSNSQIDYSTVDVEPYKGKTYYRLVQVDFDGKSEIFGPKYVILGAEDIAPDAIVYPNPNNGNYLNIQLLNFEEDRVQTIMYNHLGKSVYSKLQEDISFKFDISNLPSGVYFIKLIQSKRQVIKKVIIK</sequence>
<evidence type="ECO:0000313" key="3">
    <source>
        <dbReference type="Proteomes" id="UP000267268"/>
    </source>
</evidence>
<dbReference type="Proteomes" id="UP000267268">
    <property type="component" value="Chromosome 1"/>
</dbReference>
<gene>
    <name evidence="2" type="ORF">EI427_01455</name>
</gene>
<dbReference type="RefSeq" id="WP_126610894.1">
    <property type="nucleotide sequence ID" value="NZ_CP034562.1"/>
</dbReference>
<dbReference type="GO" id="GO:0005975">
    <property type="term" value="P:carbohydrate metabolic process"/>
    <property type="evidence" value="ECO:0007669"/>
    <property type="project" value="UniProtKB-ARBA"/>
</dbReference>
<feature type="domain" description="Secretion system C-terminal sorting" evidence="1">
    <location>
        <begin position="3004"/>
        <end position="3077"/>
    </location>
</feature>
<proteinExistence type="predicted"/>